<dbReference type="GO" id="GO:0005085">
    <property type="term" value="F:guanyl-nucleotide exchange factor activity"/>
    <property type="evidence" value="ECO:0007669"/>
    <property type="project" value="TreeGrafter"/>
</dbReference>
<keyword evidence="3 4" id="KW-0648">Protein biosynthesis</keyword>
<dbReference type="EMBL" id="HBHW01029956">
    <property type="protein sequence ID" value="CAE0055121.1"/>
    <property type="molecule type" value="Transcribed_RNA"/>
</dbReference>
<evidence type="ECO:0000313" key="7">
    <source>
        <dbReference type="EMBL" id="CAE0055121.1"/>
    </source>
</evidence>
<keyword evidence="2 4" id="KW-0251">Elongation factor</keyword>
<dbReference type="Pfam" id="PF00736">
    <property type="entry name" value="EF1_GNE"/>
    <property type="match status" value="1"/>
</dbReference>
<feature type="compositionally biased region" description="Acidic residues" evidence="5">
    <location>
        <begin position="120"/>
        <end position="132"/>
    </location>
</feature>
<dbReference type="GO" id="GO:0003746">
    <property type="term" value="F:translation elongation factor activity"/>
    <property type="evidence" value="ECO:0007669"/>
    <property type="project" value="UniProtKB-KW"/>
</dbReference>
<dbReference type="InterPro" id="IPR001326">
    <property type="entry name" value="Transl_elong_EF1B_B/D_CS"/>
</dbReference>
<dbReference type="PANTHER" id="PTHR11595:SF21">
    <property type="entry name" value="ELONGATION FACTOR 1-BETA"/>
    <property type="match status" value="1"/>
</dbReference>
<dbReference type="FunFam" id="3.30.70.60:FF:000001">
    <property type="entry name" value="Elongation factor 1-beta 1 like"/>
    <property type="match status" value="1"/>
</dbReference>
<dbReference type="GO" id="GO:0005853">
    <property type="term" value="C:eukaryotic translation elongation factor 1 complex"/>
    <property type="evidence" value="ECO:0007669"/>
    <property type="project" value="InterPro"/>
</dbReference>
<feature type="region of interest" description="Disordered" evidence="5">
    <location>
        <begin position="105"/>
        <end position="132"/>
    </location>
</feature>
<dbReference type="InterPro" id="IPR014038">
    <property type="entry name" value="EF1B_bsu/dsu_GNE"/>
</dbReference>
<dbReference type="AlphaFoldDB" id="A0A7S2ZXQ9"/>
<evidence type="ECO:0000256" key="5">
    <source>
        <dbReference type="SAM" id="MobiDB-lite"/>
    </source>
</evidence>
<evidence type="ECO:0000256" key="4">
    <source>
        <dbReference type="RuleBase" id="RU003791"/>
    </source>
</evidence>
<name>A0A7S2ZXQ9_9RHOD</name>
<evidence type="ECO:0000256" key="2">
    <source>
        <dbReference type="ARBA" id="ARBA00022768"/>
    </source>
</evidence>
<protein>
    <recommendedName>
        <fullName evidence="6">Translation elongation factor EF1B beta/delta subunit guanine nucleotide exchange domain-containing protein</fullName>
    </recommendedName>
</protein>
<sequence length="261" mass="29049">MVKFDNLPAKDGLVALDSYLMSASYVDGAEPTKEDIAVAKQIPEASIEEYENIARWFKHILSFSAEERYAHQFPDAFVLLCWCSFALLLVAESCHSSYVPGHRSRFPGDDAPAAAAKEEGGDDEFDADDLFGDDDDEDEEAYKLQQARAEAALKAKEERDAAKAASGKKKEEPKSQIIFDIKPWDDETNLDEMEKSVREIDIDGATWGAAKKVAIGYGIQKIQIICTILDNKVPSTEIIEERIVELEDYVQSVDVAAFNKL</sequence>
<organism evidence="7">
    <name type="scientific">Rhodosorus marinus</name>
    <dbReference type="NCBI Taxonomy" id="101924"/>
    <lineage>
        <taxon>Eukaryota</taxon>
        <taxon>Rhodophyta</taxon>
        <taxon>Stylonematophyceae</taxon>
        <taxon>Stylonematales</taxon>
        <taxon>Stylonemataceae</taxon>
        <taxon>Rhodosorus</taxon>
    </lineage>
</organism>
<dbReference type="InterPro" id="IPR014717">
    <property type="entry name" value="Transl_elong_EF1B/ribsomal_bS6"/>
</dbReference>
<gene>
    <name evidence="7" type="ORF">RMAR00112_LOCUS23151</name>
</gene>
<dbReference type="InterPro" id="IPR049720">
    <property type="entry name" value="EF1B_bsu/dsu"/>
</dbReference>
<reference evidence="7" key="1">
    <citation type="submission" date="2021-01" db="EMBL/GenBank/DDBJ databases">
        <authorList>
            <person name="Corre E."/>
            <person name="Pelletier E."/>
            <person name="Niang G."/>
            <person name="Scheremetjew M."/>
            <person name="Finn R."/>
            <person name="Kale V."/>
            <person name="Holt S."/>
            <person name="Cochrane G."/>
            <person name="Meng A."/>
            <person name="Brown T."/>
            <person name="Cohen L."/>
        </authorList>
    </citation>
    <scope>NUCLEOTIDE SEQUENCE</scope>
    <source>
        <strain evidence="7">CCMP 769</strain>
    </source>
</reference>
<evidence type="ECO:0000256" key="3">
    <source>
        <dbReference type="ARBA" id="ARBA00022917"/>
    </source>
</evidence>
<accession>A0A7S2ZXQ9</accession>
<dbReference type="GO" id="GO:0005829">
    <property type="term" value="C:cytosol"/>
    <property type="evidence" value="ECO:0007669"/>
    <property type="project" value="TreeGrafter"/>
</dbReference>
<dbReference type="PANTHER" id="PTHR11595">
    <property type="entry name" value="EF-HAND AND COILED-COIL DOMAIN-CONTAINING FAMILY MEMBER"/>
    <property type="match status" value="1"/>
</dbReference>
<dbReference type="SUPFAM" id="SSF47616">
    <property type="entry name" value="GST C-terminal domain-like"/>
    <property type="match status" value="1"/>
</dbReference>
<dbReference type="InterPro" id="IPR036282">
    <property type="entry name" value="Glutathione-S-Trfase_C_sf"/>
</dbReference>
<dbReference type="SUPFAM" id="SSF54984">
    <property type="entry name" value="eEF-1beta-like"/>
    <property type="match status" value="1"/>
</dbReference>
<proteinExistence type="inferred from homology"/>
<comment type="similarity">
    <text evidence="1 4">Belongs to the EF-1-beta/EF-1-delta family.</text>
</comment>
<evidence type="ECO:0000259" key="6">
    <source>
        <dbReference type="SMART" id="SM00888"/>
    </source>
</evidence>
<feature type="domain" description="Translation elongation factor EF1B beta/delta subunit guanine nucleotide exchange" evidence="6">
    <location>
        <begin position="174"/>
        <end position="261"/>
    </location>
</feature>
<evidence type="ECO:0000256" key="1">
    <source>
        <dbReference type="ARBA" id="ARBA00007411"/>
    </source>
</evidence>
<dbReference type="CDD" id="cd00292">
    <property type="entry name" value="EF1B"/>
    <property type="match status" value="1"/>
</dbReference>
<dbReference type="Gene3D" id="3.30.70.60">
    <property type="match status" value="1"/>
</dbReference>
<dbReference type="InterPro" id="IPR036219">
    <property type="entry name" value="eEF-1beta-like_sf"/>
</dbReference>
<dbReference type="SMART" id="SM00888">
    <property type="entry name" value="EF1_GNE"/>
    <property type="match status" value="1"/>
</dbReference>
<dbReference type="PROSITE" id="PS00825">
    <property type="entry name" value="EF1BD_2"/>
    <property type="match status" value="1"/>
</dbReference>